<keyword evidence="2" id="KW-1185">Reference proteome</keyword>
<name>A0ABP6B5L5_9ACTN</name>
<evidence type="ECO:0000313" key="2">
    <source>
        <dbReference type="Proteomes" id="UP001499978"/>
    </source>
</evidence>
<dbReference type="RefSeq" id="WP_344174719.1">
    <property type="nucleotide sequence ID" value="NZ_BAAARY010000052.1"/>
</dbReference>
<dbReference type="EMBL" id="BAAARY010000052">
    <property type="protein sequence ID" value="GAA2533525.1"/>
    <property type="molecule type" value="Genomic_DNA"/>
</dbReference>
<accession>A0ABP6B5L5</accession>
<dbReference type="Proteomes" id="UP001499978">
    <property type="component" value="Unassembled WGS sequence"/>
</dbReference>
<reference evidence="2" key="1">
    <citation type="journal article" date="2019" name="Int. J. Syst. Evol. Microbiol.">
        <title>The Global Catalogue of Microorganisms (GCM) 10K type strain sequencing project: providing services to taxonomists for standard genome sequencing and annotation.</title>
        <authorList>
            <consortium name="The Broad Institute Genomics Platform"/>
            <consortium name="The Broad Institute Genome Sequencing Center for Infectious Disease"/>
            <person name="Wu L."/>
            <person name="Ma J."/>
        </authorList>
    </citation>
    <scope>NUCLEOTIDE SEQUENCE [LARGE SCALE GENOMIC DNA]</scope>
    <source>
        <strain evidence="2">JCM 3367</strain>
    </source>
</reference>
<sequence length="240" mass="27070">MSVRALKVAGMDDTLEGVDDVGGSPLRQGDIWTEHEYEQLIEWLGDGVTVAQIAQQLQRTPGAIHAQIKDLIPRDADVAMRGNAGRESWLREQLANDPHYDWRTVLRSRTDRRFWSADDDQVVRLGWSDGTLLRQIAVRLDASESQVVQRIIDLGLAVDVADIVDRLGATPGGCVEARARLLRAELAEAVYVLHRPWLQLAAERGHGISQGRTRLGKPVENFIHRQRRTFTRPRNFIQDT</sequence>
<gene>
    <name evidence="1" type="ORF">GCM10010201_36180</name>
</gene>
<protein>
    <submittedName>
        <fullName evidence="1">Uncharacterized protein</fullName>
    </submittedName>
</protein>
<organism evidence="1 2">
    <name type="scientific">Pilimelia columellifera subsp. columellifera</name>
    <dbReference type="NCBI Taxonomy" id="706583"/>
    <lineage>
        <taxon>Bacteria</taxon>
        <taxon>Bacillati</taxon>
        <taxon>Actinomycetota</taxon>
        <taxon>Actinomycetes</taxon>
        <taxon>Micromonosporales</taxon>
        <taxon>Micromonosporaceae</taxon>
        <taxon>Pilimelia</taxon>
    </lineage>
</organism>
<proteinExistence type="predicted"/>
<comment type="caution">
    <text evidence="1">The sequence shown here is derived from an EMBL/GenBank/DDBJ whole genome shotgun (WGS) entry which is preliminary data.</text>
</comment>
<evidence type="ECO:0000313" key="1">
    <source>
        <dbReference type="EMBL" id="GAA2533525.1"/>
    </source>
</evidence>